<dbReference type="InterPro" id="IPR012340">
    <property type="entry name" value="NA-bd_OB-fold"/>
</dbReference>
<dbReference type="Pfam" id="PF00773">
    <property type="entry name" value="RNB"/>
    <property type="match status" value="1"/>
</dbReference>
<dbReference type="GO" id="GO:0071031">
    <property type="term" value="P:nuclear mRNA surveillance of mRNA 3'-end processing"/>
    <property type="evidence" value="ECO:0007669"/>
    <property type="project" value="TreeGrafter"/>
</dbReference>
<dbReference type="GO" id="GO:0000177">
    <property type="term" value="C:cytoplasmic exosome (RNase complex)"/>
    <property type="evidence" value="ECO:0007669"/>
    <property type="project" value="TreeGrafter"/>
</dbReference>
<evidence type="ECO:0000313" key="4">
    <source>
        <dbReference type="Proteomes" id="UP001178507"/>
    </source>
</evidence>
<organism evidence="3 4">
    <name type="scientific">Effrenium voratum</name>
    <dbReference type="NCBI Taxonomy" id="2562239"/>
    <lineage>
        <taxon>Eukaryota</taxon>
        <taxon>Sar</taxon>
        <taxon>Alveolata</taxon>
        <taxon>Dinophyceae</taxon>
        <taxon>Suessiales</taxon>
        <taxon>Symbiodiniaceae</taxon>
        <taxon>Effrenium</taxon>
    </lineage>
</organism>
<sequence length="501" mass="54653">MEPAAPTIARRIHVPRLTASAASSTGPHSLARPGPGVGAGVPCKPIACLVGVALCAQAVAEPKKRRRTRRPQPKPAAPKEDAVAEGAEEVTPKKKTGFPAHWRAGQLAAGLKSGRLLTGQLRCPKSQTRGLVLVHDLGEFVVKGSQNMNRAVDGDIVVIERLTAAQDATAATVLRHGMITEEDEVQKVMQEGSEALLFGDKPGARIVAIKERSQREIAGTIYAIDQLEDAERVAADSEARKDDVVLVPADERFPRMFLGPEEVKGDVEDKRVAVVISAWPQSSDFPRARWSRELGKIGDLSTETQVILLEHSVKDEPFTEEVLKCLPPANFTVPKEEVEKRLDLRGLCIFSIDPPGCEDVDDALSCVKLDNGNFEVGVHIADVTHYVKPGTELDREAAERSTSVYLVDRRVDMLPRLLTTDICSLRCDGKDRLTFSAIFEMTPEAEVVNTTFAKGVVNSRAALSYKEAQERLDAKSEDEIGQAIQNLAALARKLRAQRFED</sequence>
<protein>
    <recommendedName>
        <fullName evidence="2">RNB domain-containing protein</fullName>
    </recommendedName>
</protein>
<feature type="compositionally biased region" description="Basic residues" evidence="1">
    <location>
        <begin position="63"/>
        <end position="72"/>
    </location>
</feature>
<keyword evidence="4" id="KW-1185">Reference proteome</keyword>
<dbReference type="GO" id="GO:0004519">
    <property type="term" value="F:endonuclease activity"/>
    <property type="evidence" value="ECO:0007669"/>
    <property type="project" value="TreeGrafter"/>
</dbReference>
<dbReference type="GO" id="GO:0000175">
    <property type="term" value="F:3'-5'-RNA exonuclease activity"/>
    <property type="evidence" value="ECO:0007669"/>
    <property type="project" value="TreeGrafter"/>
</dbReference>
<dbReference type="InterPro" id="IPR041505">
    <property type="entry name" value="Dis3_CSD2"/>
</dbReference>
<dbReference type="InterPro" id="IPR001900">
    <property type="entry name" value="RNase_II/R"/>
</dbReference>
<dbReference type="PANTHER" id="PTHR23355">
    <property type="entry name" value="RIBONUCLEASE"/>
    <property type="match status" value="1"/>
</dbReference>
<accession>A0AA36IES5</accession>
<evidence type="ECO:0000313" key="3">
    <source>
        <dbReference type="EMBL" id="CAJ1386315.1"/>
    </source>
</evidence>
<evidence type="ECO:0000259" key="2">
    <source>
        <dbReference type="SMART" id="SM00955"/>
    </source>
</evidence>
<gene>
    <name evidence="3" type="ORF">EVOR1521_LOCUS12710</name>
</gene>
<dbReference type="GO" id="GO:0016075">
    <property type="term" value="P:rRNA catabolic process"/>
    <property type="evidence" value="ECO:0007669"/>
    <property type="project" value="TreeGrafter"/>
</dbReference>
<dbReference type="SMART" id="SM00955">
    <property type="entry name" value="RNB"/>
    <property type="match status" value="1"/>
</dbReference>
<proteinExistence type="predicted"/>
<dbReference type="AlphaFoldDB" id="A0AA36IES5"/>
<dbReference type="SUPFAM" id="SSF50249">
    <property type="entry name" value="Nucleic acid-binding proteins"/>
    <property type="match status" value="2"/>
</dbReference>
<dbReference type="GO" id="GO:0003723">
    <property type="term" value="F:RNA binding"/>
    <property type="evidence" value="ECO:0007669"/>
    <property type="project" value="InterPro"/>
</dbReference>
<dbReference type="GO" id="GO:0000176">
    <property type="term" value="C:nuclear exosome (RNase complex)"/>
    <property type="evidence" value="ECO:0007669"/>
    <property type="project" value="TreeGrafter"/>
</dbReference>
<feature type="region of interest" description="Disordered" evidence="1">
    <location>
        <begin position="61"/>
        <end position="93"/>
    </location>
</feature>
<dbReference type="PANTHER" id="PTHR23355:SF35">
    <property type="entry name" value="EXOSOME COMPLEX EXONUCLEASE RRP44"/>
    <property type="match status" value="1"/>
</dbReference>
<dbReference type="Gene3D" id="2.40.50.700">
    <property type="match status" value="1"/>
</dbReference>
<comment type="caution">
    <text evidence="3">The sequence shown here is derived from an EMBL/GenBank/DDBJ whole genome shotgun (WGS) entry which is preliminary data.</text>
</comment>
<dbReference type="Pfam" id="PF17849">
    <property type="entry name" value="OB_Dis3"/>
    <property type="match status" value="1"/>
</dbReference>
<dbReference type="Gene3D" id="2.40.50.690">
    <property type="match status" value="1"/>
</dbReference>
<evidence type="ECO:0000256" key="1">
    <source>
        <dbReference type="SAM" id="MobiDB-lite"/>
    </source>
</evidence>
<dbReference type="InterPro" id="IPR050180">
    <property type="entry name" value="RNR_Ribonuclease"/>
</dbReference>
<name>A0AA36IES5_9DINO</name>
<dbReference type="EMBL" id="CAUJNA010001353">
    <property type="protein sequence ID" value="CAJ1386315.1"/>
    <property type="molecule type" value="Genomic_DNA"/>
</dbReference>
<feature type="domain" description="RNB" evidence="2">
    <location>
        <begin position="341"/>
        <end position="501"/>
    </location>
</feature>
<reference evidence="3" key="1">
    <citation type="submission" date="2023-08" db="EMBL/GenBank/DDBJ databases">
        <authorList>
            <person name="Chen Y."/>
            <person name="Shah S."/>
            <person name="Dougan E. K."/>
            <person name="Thang M."/>
            <person name="Chan C."/>
        </authorList>
    </citation>
    <scope>NUCLEOTIDE SEQUENCE</scope>
</reference>
<dbReference type="Proteomes" id="UP001178507">
    <property type="component" value="Unassembled WGS sequence"/>
</dbReference>
<feature type="non-terminal residue" evidence="3">
    <location>
        <position position="1"/>
    </location>
</feature>